<sequence length="180" mass="20524">MHTLMRAAVLTALAMVLLMTTAFASAYPATLENGNLVLVDGGMGVGRYADRTSVMVEQYEPPNYQIAINLVSVTFSDDYWRQHDTYVGGPYVIGDVFTVRFRYHWGRKSIAYKLGEQWQDWDINRDYSHAEGDPMIPNTAEVAFVSAYNMRFFDDKTGYSPVLKRHRRVVDESLYQAMGI</sequence>
<dbReference type="Proteomes" id="UP000322783">
    <property type="component" value="Unassembled WGS sequence"/>
</dbReference>
<feature type="chain" id="PRO_5022851718" evidence="1">
    <location>
        <begin position="25"/>
        <end position="180"/>
    </location>
</feature>
<feature type="signal peptide" evidence="1">
    <location>
        <begin position="1"/>
        <end position="24"/>
    </location>
</feature>
<gene>
    <name evidence="2" type="ORF">FZ041_11065</name>
</gene>
<accession>A0A5D6WHK7</accession>
<protein>
    <submittedName>
        <fullName evidence="2">Uncharacterized protein</fullName>
    </submittedName>
</protein>
<comment type="caution">
    <text evidence="2">The sequence shown here is derived from an EMBL/GenBank/DDBJ whole genome shotgun (WGS) entry which is preliminary data.</text>
</comment>
<organism evidence="2 3">
    <name type="scientific">Selenomonas caprae</name>
    <dbReference type="NCBI Taxonomy" id="2606905"/>
    <lineage>
        <taxon>Bacteria</taxon>
        <taxon>Bacillati</taxon>
        <taxon>Bacillota</taxon>
        <taxon>Negativicutes</taxon>
        <taxon>Selenomonadales</taxon>
        <taxon>Selenomonadaceae</taxon>
        <taxon>Selenomonas</taxon>
    </lineage>
</organism>
<evidence type="ECO:0000256" key="1">
    <source>
        <dbReference type="SAM" id="SignalP"/>
    </source>
</evidence>
<keyword evidence="1" id="KW-0732">Signal</keyword>
<reference evidence="2 3" key="1">
    <citation type="submission" date="2019-08" db="EMBL/GenBank/DDBJ databases">
        <title>Selenomonas sp. mPRGC5 and Selenomonas sp. mPRGC8 isolated from ruminal fluid of dairy goat (Capra hircus).</title>
        <authorList>
            <person name="Poothong S."/>
            <person name="Nuengjamnong C."/>
            <person name="Tanasupawat S."/>
        </authorList>
    </citation>
    <scope>NUCLEOTIDE SEQUENCE [LARGE SCALE GENOMIC DNA]</scope>
    <source>
        <strain evidence="3">mPRGC8</strain>
    </source>
</reference>
<proteinExistence type="predicted"/>
<dbReference type="AlphaFoldDB" id="A0A5D6WHK7"/>
<keyword evidence="3" id="KW-1185">Reference proteome</keyword>
<name>A0A5D6WHK7_9FIRM</name>
<dbReference type="EMBL" id="VTOZ01000025">
    <property type="protein sequence ID" value="TYZ27536.1"/>
    <property type="molecule type" value="Genomic_DNA"/>
</dbReference>
<evidence type="ECO:0000313" key="3">
    <source>
        <dbReference type="Proteomes" id="UP000322783"/>
    </source>
</evidence>
<evidence type="ECO:0000313" key="2">
    <source>
        <dbReference type="EMBL" id="TYZ27536.1"/>
    </source>
</evidence>